<dbReference type="RefSeq" id="WP_345601909.1">
    <property type="nucleotide sequence ID" value="NZ_BAABKQ010000001.1"/>
</dbReference>
<accession>A0ABP9BZN3</accession>
<name>A0ABP9BZN3_9ACTN</name>
<evidence type="ECO:0000313" key="1">
    <source>
        <dbReference type="EMBL" id="GAA4802821.1"/>
    </source>
</evidence>
<evidence type="ECO:0000313" key="2">
    <source>
        <dbReference type="Proteomes" id="UP001500839"/>
    </source>
</evidence>
<dbReference type="Proteomes" id="UP001500839">
    <property type="component" value="Unassembled WGS sequence"/>
</dbReference>
<sequence length="61" mass="6878">MDRARVGLPIYLGYEDRWDLLDGDQSAAPVLLPSHYRVLAKGSRVGLPPGHPWREALPDWP</sequence>
<comment type="caution">
    <text evidence="1">The sequence shown here is derived from an EMBL/GenBank/DDBJ whole genome shotgun (WGS) entry which is preliminary data.</text>
</comment>
<dbReference type="EMBL" id="BAABKQ010000001">
    <property type="protein sequence ID" value="GAA4802821.1"/>
    <property type="molecule type" value="Genomic_DNA"/>
</dbReference>
<reference evidence="2" key="1">
    <citation type="journal article" date="2019" name="Int. J. Syst. Evol. Microbiol.">
        <title>The Global Catalogue of Microorganisms (GCM) 10K type strain sequencing project: providing services to taxonomists for standard genome sequencing and annotation.</title>
        <authorList>
            <consortium name="The Broad Institute Genomics Platform"/>
            <consortium name="The Broad Institute Genome Sequencing Center for Infectious Disease"/>
            <person name="Wu L."/>
            <person name="Ma J."/>
        </authorList>
    </citation>
    <scope>NUCLEOTIDE SEQUENCE [LARGE SCALE GENOMIC DNA]</scope>
    <source>
        <strain evidence="2">JCM 18542</strain>
    </source>
</reference>
<gene>
    <name evidence="1" type="ORF">GCM10023353_01110</name>
</gene>
<keyword evidence="2" id="KW-1185">Reference proteome</keyword>
<protein>
    <submittedName>
        <fullName evidence="1">Uncharacterized protein</fullName>
    </submittedName>
</protein>
<proteinExistence type="predicted"/>
<organism evidence="1 2">
    <name type="scientific">Tomitella cavernea</name>
    <dbReference type="NCBI Taxonomy" id="1387982"/>
    <lineage>
        <taxon>Bacteria</taxon>
        <taxon>Bacillati</taxon>
        <taxon>Actinomycetota</taxon>
        <taxon>Actinomycetes</taxon>
        <taxon>Mycobacteriales</taxon>
        <taxon>Tomitella</taxon>
    </lineage>
</organism>